<name>A0A8H7HTJ9_9AGAM</name>
<proteinExistence type="predicted"/>
<sequence>MDWLEFAGNRLEAALDRYIEAILAQQKSYAQEPTEVLVRSSGHSPNLIVFEQKIQQVKASIGLIRNSSTAIVPIHRLPSNLLSRIFIKVTDSETCKLKLDSTDKLPKVPIYLTHVCTQWRKIAIASPDLWTHMDLSPLILKKQPSLSRAQAFLSRSKESPLYLHVEYAAEENEDVSSLNHFISPLVPRIQKLKICINLTWLVSEQRFSRSELSCFLNEDTTAGRLTMLDLSVKGTSRVFCIQAAGQKQDEDSLNLTLPEHRLDKLLLPVTALQLDRIYSPWTSKVYHGLLDLRIHTVYDIRESELVNVFIQSPRLRVLEIKSRINFAHAPPAPIALHSLEVLITHNLSYLELGRFLQVLDTGSSPLFMSIDSPRFDNQLNQNLVDFFSRSNVTGLCTTEGYSFEMLLGLVNLSHTIKKLAMSPPPLAIDDESLKDETNVPISTYIHLETLYFLGPYFALRISQLQSVINWRGVRKLVIWGDVRWIANNGRPIISKQFLQKELSELGAEIELLPAHAPCPLDSFLL</sequence>
<comment type="caution">
    <text evidence="1">The sequence shown here is derived from an EMBL/GenBank/DDBJ whole genome shotgun (WGS) entry which is preliminary data.</text>
</comment>
<dbReference type="AlphaFoldDB" id="A0A8H7HTJ9"/>
<feature type="non-terminal residue" evidence="1">
    <location>
        <position position="1"/>
    </location>
</feature>
<dbReference type="Gene3D" id="1.20.1280.50">
    <property type="match status" value="1"/>
</dbReference>
<gene>
    <name evidence="1" type="ORF">RHS03_04542</name>
</gene>
<dbReference type="OrthoDB" id="3266451at2759"/>
<organism evidence="1 2">
    <name type="scientific">Rhizoctonia solani</name>
    <dbReference type="NCBI Taxonomy" id="456999"/>
    <lineage>
        <taxon>Eukaryota</taxon>
        <taxon>Fungi</taxon>
        <taxon>Dikarya</taxon>
        <taxon>Basidiomycota</taxon>
        <taxon>Agaricomycotina</taxon>
        <taxon>Agaricomycetes</taxon>
        <taxon>Cantharellales</taxon>
        <taxon>Ceratobasidiaceae</taxon>
        <taxon>Rhizoctonia</taxon>
    </lineage>
</organism>
<reference evidence="1" key="1">
    <citation type="submission" date="2020-09" db="EMBL/GenBank/DDBJ databases">
        <title>Comparative genome analyses of four rice-infecting Rhizoctonia solani isolates reveal extensive enrichment of homogalacturonan modification genes.</title>
        <authorList>
            <person name="Lee D.-Y."/>
            <person name="Jeon J."/>
            <person name="Kim K.-T."/>
            <person name="Cheong K."/>
            <person name="Song H."/>
            <person name="Choi G."/>
            <person name="Ko J."/>
            <person name="Opiyo S.O."/>
            <person name="Zuo S."/>
            <person name="Madhav S."/>
            <person name="Lee Y.-H."/>
            <person name="Wang G.-L."/>
        </authorList>
    </citation>
    <scope>NUCLEOTIDE SEQUENCE</scope>
    <source>
        <strain evidence="1">AG1-IA WGL</strain>
    </source>
</reference>
<accession>A0A8H7HTJ9</accession>
<evidence type="ECO:0000313" key="1">
    <source>
        <dbReference type="EMBL" id="KAF8706626.1"/>
    </source>
</evidence>
<dbReference type="EMBL" id="JACYCD010000051">
    <property type="protein sequence ID" value="KAF8706626.1"/>
    <property type="molecule type" value="Genomic_DNA"/>
</dbReference>
<dbReference type="Proteomes" id="UP000602905">
    <property type="component" value="Unassembled WGS sequence"/>
</dbReference>
<protein>
    <submittedName>
        <fullName evidence="1">F-box-like</fullName>
    </submittedName>
</protein>
<evidence type="ECO:0000313" key="2">
    <source>
        <dbReference type="Proteomes" id="UP000602905"/>
    </source>
</evidence>